<evidence type="ECO:0000259" key="1">
    <source>
        <dbReference type="Pfam" id="PF06985"/>
    </source>
</evidence>
<protein>
    <recommendedName>
        <fullName evidence="1">Heterokaryon incompatibility domain-containing protein</fullName>
    </recommendedName>
</protein>
<evidence type="ECO:0000313" key="3">
    <source>
        <dbReference type="EnsemblFungi" id="MAPG_02678T0"/>
    </source>
</evidence>
<gene>
    <name evidence="2" type="ORF">MAPG_02678</name>
</gene>
<dbReference type="OrthoDB" id="3477286at2759"/>
<dbReference type="EMBL" id="GL876967">
    <property type="protein sequence ID" value="KLU83625.1"/>
    <property type="molecule type" value="Genomic_DNA"/>
</dbReference>
<dbReference type="Pfam" id="PF06985">
    <property type="entry name" value="HET"/>
    <property type="match status" value="1"/>
</dbReference>
<dbReference type="PANTHER" id="PTHR24148">
    <property type="entry name" value="ANKYRIN REPEAT DOMAIN-CONTAINING PROTEIN 39 HOMOLOG-RELATED"/>
    <property type="match status" value="1"/>
</dbReference>
<dbReference type="eggNOG" id="ENOG502SS3X">
    <property type="taxonomic scope" value="Eukaryota"/>
</dbReference>
<name>A0A0C4DS09_MAGP6</name>
<dbReference type="STRING" id="644358.A0A0C4DS09"/>
<evidence type="ECO:0000313" key="2">
    <source>
        <dbReference type="EMBL" id="KLU83625.1"/>
    </source>
</evidence>
<reference evidence="2" key="1">
    <citation type="submission" date="2010-05" db="EMBL/GenBank/DDBJ databases">
        <title>The Genome Sequence of Magnaporthe poae strain ATCC 64411.</title>
        <authorList>
            <consortium name="The Broad Institute Genome Sequencing Platform"/>
            <consortium name="Broad Institute Genome Sequencing Center for Infectious Disease"/>
            <person name="Ma L.-J."/>
            <person name="Dead R."/>
            <person name="Young S."/>
            <person name="Zeng Q."/>
            <person name="Koehrsen M."/>
            <person name="Alvarado L."/>
            <person name="Berlin A."/>
            <person name="Chapman S.B."/>
            <person name="Chen Z."/>
            <person name="Freedman E."/>
            <person name="Gellesch M."/>
            <person name="Goldberg J."/>
            <person name="Griggs A."/>
            <person name="Gujja S."/>
            <person name="Heilman E.R."/>
            <person name="Heiman D."/>
            <person name="Hepburn T."/>
            <person name="Howarth C."/>
            <person name="Jen D."/>
            <person name="Larson L."/>
            <person name="Mehta T."/>
            <person name="Neiman D."/>
            <person name="Pearson M."/>
            <person name="Roberts A."/>
            <person name="Saif S."/>
            <person name="Shea T."/>
            <person name="Shenoy N."/>
            <person name="Sisk P."/>
            <person name="Stolte C."/>
            <person name="Sykes S."/>
            <person name="Walk T."/>
            <person name="White J."/>
            <person name="Yandava C."/>
            <person name="Haas B."/>
            <person name="Nusbaum C."/>
            <person name="Birren B."/>
        </authorList>
    </citation>
    <scope>NUCLEOTIDE SEQUENCE</scope>
    <source>
        <strain evidence="2">ATCC 64411</strain>
    </source>
</reference>
<evidence type="ECO:0000313" key="4">
    <source>
        <dbReference type="Proteomes" id="UP000011715"/>
    </source>
</evidence>
<proteinExistence type="predicted"/>
<dbReference type="EMBL" id="ADBL01000655">
    <property type="status" value="NOT_ANNOTATED_CDS"/>
    <property type="molecule type" value="Genomic_DNA"/>
</dbReference>
<feature type="domain" description="Heterokaryon incompatibility" evidence="1">
    <location>
        <begin position="111"/>
        <end position="249"/>
    </location>
</feature>
<organism evidence="3 4">
    <name type="scientific">Magnaporthiopsis poae (strain ATCC 64411 / 73-15)</name>
    <name type="common">Kentucky bluegrass fungus</name>
    <name type="synonym">Magnaporthe poae</name>
    <dbReference type="NCBI Taxonomy" id="644358"/>
    <lineage>
        <taxon>Eukaryota</taxon>
        <taxon>Fungi</taxon>
        <taxon>Dikarya</taxon>
        <taxon>Ascomycota</taxon>
        <taxon>Pezizomycotina</taxon>
        <taxon>Sordariomycetes</taxon>
        <taxon>Sordariomycetidae</taxon>
        <taxon>Magnaporthales</taxon>
        <taxon>Magnaporthaceae</taxon>
        <taxon>Magnaporthiopsis</taxon>
    </lineage>
</organism>
<sequence length="585" mass="64137">MDGNNPFRAILGNPILARAILSNPAFAQAILSNPALAQQLLNPQPFGNNLLNPQPVGGNPLAPQLLGNDKHTYGPLVGNEIRLFTLHPSPDFCSELRGSLRRVNLGSPPPYKALSYVWGKGIPGDAINIITGVTIGHLSITAHLANILRYIREPHAEQDLWIDAVCIDQSNDLGKGHQVARMRDIYRKCEVDIAWLGDPSSNDEQLLRIEQDMDVIAEATKGSGNMRLRTPGKLVFGVRLWSRVWIVQELASARNVILRLRNAQLSWDAISTHIATFGSHPPFHRAEPICSLRRKMHAGELETTLSDTLFAFCNREAGNPSDMVNALLGIVGQHHDLAPDYVSSTGVVFAKATEAQKTSWAVHFAWPLRGIGRLRTGISIMSRAPRDFCAGGDFDERSWKVLNGAVLQLDGYLLGEIGPGTWGCDLTDGVCGATSEPKFRALWRTMTIDCEQVGPLGANGQAEAVFRQAQLFREESGYPAGIDTFSPWCYWLEIARDWKFYRSDWGFFVMARTQARDGGFIAIAKGAKVPLILREVACRKTCGGLCGGHPHFEMVSPAYVHGVMDGEIASLAASSLVTTSRLFIP</sequence>
<reference evidence="3" key="5">
    <citation type="submission" date="2015-06" db="UniProtKB">
        <authorList>
            <consortium name="EnsemblFungi"/>
        </authorList>
    </citation>
    <scope>IDENTIFICATION</scope>
    <source>
        <strain evidence="3">ATCC 64411</strain>
    </source>
</reference>
<dbReference type="VEuPathDB" id="FungiDB:MAPG_02678"/>
<keyword evidence="4" id="KW-1185">Reference proteome</keyword>
<reference evidence="4" key="2">
    <citation type="submission" date="2010-05" db="EMBL/GenBank/DDBJ databases">
        <title>The genome sequence of Magnaporthe poae strain ATCC 64411.</title>
        <authorList>
            <person name="Ma L.-J."/>
            <person name="Dead R."/>
            <person name="Young S."/>
            <person name="Zeng Q."/>
            <person name="Koehrsen M."/>
            <person name="Alvarado L."/>
            <person name="Berlin A."/>
            <person name="Chapman S.B."/>
            <person name="Chen Z."/>
            <person name="Freedman E."/>
            <person name="Gellesch M."/>
            <person name="Goldberg J."/>
            <person name="Griggs A."/>
            <person name="Gujja S."/>
            <person name="Heilman E.R."/>
            <person name="Heiman D."/>
            <person name="Hepburn T."/>
            <person name="Howarth C."/>
            <person name="Jen D."/>
            <person name="Larson L."/>
            <person name="Mehta T."/>
            <person name="Neiman D."/>
            <person name="Pearson M."/>
            <person name="Roberts A."/>
            <person name="Saif S."/>
            <person name="Shea T."/>
            <person name="Shenoy N."/>
            <person name="Sisk P."/>
            <person name="Stolte C."/>
            <person name="Sykes S."/>
            <person name="Walk T."/>
            <person name="White J."/>
            <person name="Yandava C."/>
            <person name="Haas B."/>
            <person name="Nusbaum C."/>
            <person name="Birren B."/>
        </authorList>
    </citation>
    <scope>NUCLEOTIDE SEQUENCE [LARGE SCALE GENOMIC DNA]</scope>
    <source>
        <strain evidence="4">ATCC 64411 / 73-15</strain>
    </source>
</reference>
<dbReference type="PANTHER" id="PTHR24148:SF73">
    <property type="entry name" value="HET DOMAIN PROTEIN (AFU_ORTHOLOGUE AFUA_8G01020)"/>
    <property type="match status" value="1"/>
</dbReference>
<reference evidence="3" key="4">
    <citation type="journal article" date="2015" name="G3 (Bethesda)">
        <title>Genome sequences of three phytopathogenic species of the Magnaporthaceae family of fungi.</title>
        <authorList>
            <person name="Okagaki L.H."/>
            <person name="Nunes C.C."/>
            <person name="Sailsbery J."/>
            <person name="Clay B."/>
            <person name="Brown D."/>
            <person name="John T."/>
            <person name="Oh Y."/>
            <person name="Young N."/>
            <person name="Fitzgerald M."/>
            <person name="Haas B.J."/>
            <person name="Zeng Q."/>
            <person name="Young S."/>
            <person name="Adiconis X."/>
            <person name="Fan L."/>
            <person name="Levin J.Z."/>
            <person name="Mitchell T.K."/>
            <person name="Okubara P.A."/>
            <person name="Farman M.L."/>
            <person name="Kohn L.M."/>
            <person name="Birren B."/>
            <person name="Ma L.-J."/>
            <person name="Dean R.A."/>
        </authorList>
    </citation>
    <scope>NUCLEOTIDE SEQUENCE</scope>
    <source>
        <strain evidence="3">ATCC 64411 / 73-15</strain>
    </source>
</reference>
<reference evidence="2" key="3">
    <citation type="submission" date="2011-03" db="EMBL/GenBank/DDBJ databases">
        <title>Annotation of Magnaporthe poae ATCC 64411.</title>
        <authorList>
            <person name="Ma L.-J."/>
            <person name="Dead R."/>
            <person name="Young S.K."/>
            <person name="Zeng Q."/>
            <person name="Gargeya S."/>
            <person name="Fitzgerald M."/>
            <person name="Haas B."/>
            <person name="Abouelleil A."/>
            <person name="Alvarado L."/>
            <person name="Arachchi H.M."/>
            <person name="Berlin A."/>
            <person name="Brown A."/>
            <person name="Chapman S.B."/>
            <person name="Chen Z."/>
            <person name="Dunbar C."/>
            <person name="Freedman E."/>
            <person name="Gearin G."/>
            <person name="Gellesch M."/>
            <person name="Goldberg J."/>
            <person name="Griggs A."/>
            <person name="Gujja S."/>
            <person name="Heiman D."/>
            <person name="Howarth C."/>
            <person name="Larson L."/>
            <person name="Lui A."/>
            <person name="MacDonald P.J.P."/>
            <person name="Mehta T."/>
            <person name="Montmayeur A."/>
            <person name="Murphy C."/>
            <person name="Neiman D."/>
            <person name="Pearson M."/>
            <person name="Priest M."/>
            <person name="Roberts A."/>
            <person name="Saif S."/>
            <person name="Shea T."/>
            <person name="Shenoy N."/>
            <person name="Sisk P."/>
            <person name="Stolte C."/>
            <person name="Sykes S."/>
            <person name="Yandava C."/>
            <person name="Wortman J."/>
            <person name="Nusbaum C."/>
            <person name="Birren B."/>
        </authorList>
    </citation>
    <scope>NUCLEOTIDE SEQUENCE</scope>
    <source>
        <strain evidence="2">ATCC 64411</strain>
    </source>
</reference>
<dbReference type="EnsemblFungi" id="MAPG_02678T0">
    <property type="protein sequence ID" value="MAPG_02678T0"/>
    <property type="gene ID" value="MAPG_02678"/>
</dbReference>
<dbReference type="Proteomes" id="UP000011715">
    <property type="component" value="Unassembled WGS sequence"/>
</dbReference>
<accession>A0A0C4DS09</accession>
<dbReference type="InterPro" id="IPR010730">
    <property type="entry name" value="HET"/>
</dbReference>
<dbReference type="AlphaFoldDB" id="A0A0C4DS09"/>
<dbReference type="InterPro" id="IPR052895">
    <property type="entry name" value="HetReg/Transcr_Mod"/>
</dbReference>